<dbReference type="FunFam" id="3.90.580.10:FF:000001">
    <property type="entry name" value="DNA primase"/>
    <property type="match status" value="1"/>
</dbReference>
<keyword evidence="12" id="KW-0804">Transcription</keyword>
<dbReference type="GO" id="GO:0003899">
    <property type="term" value="F:DNA-directed RNA polymerase activity"/>
    <property type="evidence" value="ECO:0007669"/>
    <property type="project" value="InterPro"/>
</dbReference>
<keyword evidence="10" id="KW-0460">Magnesium</keyword>
<dbReference type="InterPro" id="IPR006295">
    <property type="entry name" value="DNA_primase_DnaG"/>
</dbReference>
<dbReference type="InterPro" id="IPR002694">
    <property type="entry name" value="Znf_CHC2"/>
</dbReference>
<evidence type="ECO:0000256" key="1">
    <source>
        <dbReference type="ARBA" id="ARBA00001947"/>
    </source>
</evidence>
<dbReference type="NCBIfam" id="TIGR01391">
    <property type="entry name" value="dnaG"/>
    <property type="match status" value="1"/>
</dbReference>
<evidence type="ECO:0000256" key="9">
    <source>
        <dbReference type="ARBA" id="ARBA00022833"/>
    </source>
</evidence>
<dbReference type="InterPro" id="IPR006171">
    <property type="entry name" value="TOPRIM_dom"/>
</dbReference>
<dbReference type="GO" id="GO:0005737">
    <property type="term" value="C:cytoplasm"/>
    <property type="evidence" value="ECO:0007669"/>
    <property type="project" value="TreeGrafter"/>
</dbReference>
<comment type="cofactor">
    <cofactor evidence="1">
        <name>Zn(2+)</name>
        <dbReference type="ChEBI" id="CHEBI:29105"/>
    </cofactor>
</comment>
<dbReference type="CDD" id="cd03364">
    <property type="entry name" value="TOPRIM_DnaG_primases"/>
    <property type="match status" value="1"/>
</dbReference>
<evidence type="ECO:0000256" key="11">
    <source>
        <dbReference type="ARBA" id="ARBA00023125"/>
    </source>
</evidence>
<keyword evidence="2" id="KW-0240">DNA-directed RNA polymerase</keyword>
<keyword evidence="3" id="KW-0639">Primosome</keyword>
<keyword evidence="6" id="KW-0235">DNA replication</keyword>
<dbReference type="InterPro" id="IPR030846">
    <property type="entry name" value="DnaG_bac"/>
</dbReference>
<dbReference type="InterPro" id="IPR050219">
    <property type="entry name" value="DnaG_primase"/>
</dbReference>
<keyword evidence="4 14" id="KW-0808">Transferase</keyword>
<evidence type="ECO:0000256" key="5">
    <source>
        <dbReference type="ARBA" id="ARBA00022695"/>
    </source>
</evidence>
<dbReference type="InterPro" id="IPR037068">
    <property type="entry name" value="DNA_primase_core_N_sf"/>
</dbReference>
<keyword evidence="11" id="KW-0238">DNA-binding</keyword>
<dbReference type="SUPFAM" id="SSF56731">
    <property type="entry name" value="DNA primase core"/>
    <property type="match status" value="1"/>
</dbReference>
<evidence type="ECO:0000256" key="6">
    <source>
        <dbReference type="ARBA" id="ARBA00022705"/>
    </source>
</evidence>
<dbReference type="GO" id="GO:0006269">
    <property type="term" value="P:DNA replication, synthesis of primer"/>
    <property type="evidence" value="ECO:0007669"/>
    <property type="project" value="UniProtKB-KW"/>
</dbReference>
<dbReference type="InterPro" id="IPR036977">
    <property type="entry name" value="DNA_primase_Znf_CHC2"/>
</dbReference>
<dbReference type="EC" id="2.7.7.-" evidence="14"/>
<reference evidence="14" key="1">
    <citation type="submission" date="2018-06" db="EMBL/GenBank/DDBJ databases">
        <authorList>
            <person name="Zhirakovskaya E."/>
        </authorList>
    </citation>
    <scope>NUCLEOTIDE SEQUENCE</scope>
</reference>
<dbReference type="Gene3D" id="3.90.580.10">
    <property type="entry name" value="Zinc finger, CHC2-type domain"/>
    <property type="match status" value="1"/>
</dbReference>
<dbReference type="PANTHER" id="PTHR30313">
    <property type="entry name" value="DNA PRIMASE"/>
    <property type="match status" value="1"/>
</dbReference>
<accession>A0A3B0VCE8</accession>
<evidence type="ECO:0000256" key="4">
    <source>
        <dbReference type="ARBA" id="ARBA00022679"/>
    </source>
</evidence>
<dbReference type="InterPro" id="IPR013264">
    <property type="entry name" value="DNAG_N"/>
</dbReference>
<dbReference type="SMART" id="SM00400">
    <property type="entry name" value="ZnF_CHCC"/>
    <property type="match status" value="1"/>
</dbReference>
<dbReference type="PANTHER" id="PTHR30313:SF2">
    <property type="entry name" value="DNA PRIMASE"/>
    <property type="match status" value="1"/>
</dbReference>
<dbReference type="EMBL" id="UOET01000374">
    <property type="protein sequence ID" value="VAW29504.1"/>
    <property type="molecule type" value="Genomic_DNA"/>
</dbReference>
<dbReference type="GO" id="GO:0008270">
    <property type="term" value="F:zinc ion binding"/>
    <property type="evidence" value="ECO:0007669"/>
    <property type="project" value="UniProtKB-KW"/>
</dbReference>
<keyword evidence="5 14" id="KW-0548">Nucleotidyltransferase</keyword>
<dbReference type="GO" id="GO:1990077">
    <property type="term" value="C:primosome complex"/>
    <property type="evidence" value="ECO:0007669"/>
    <property type="project" value="UniProtKB-KW"/>
</dbReference>
<dbReference type="InterPro" id="IPR019475">
    <property type="entry name" value="DNA_primase_DnaB-bd"/>
</dbReference>
<organism evidence="14">
    <name type="scientific">hydrothermal vent metagenome</name>
    <dbReference type="NCBI Taxonomy" id="652676"/>
    <lineage>
        <taxon>unclassified sequences</taxon>
        <taxon>metagenomes</taxon>
        <taxon>ecological metagenomes</taxon>
    </lineage>
</organism>
<evidence type="ECO:0000313" key="14">
    <source>
        <dbReference type="EMBL" id="VAW29504.1"/>
    </source>
</evidence>
<name>A0A3B0VCE8_9ZZZZ</name>
<sequence length="654" mass="74618">MIKPETIQKIFDAARIDEVVGDFVTLRKRGVNYIGLCPFHNEKTPSFTVSPAKGIFKCFGCGKAGNAVKFIMEHEHYSYPEALKYVAKKYGIEVEETELTTEEKQQIDERDGLFALNTFISNYFQDALSNSEEGKAIGLTYFKERNFLEATIKKFQLGYASDEWDAYSKHAIANGYSKEVLVKTGLSIDKGNRLMDRFRGRVMFPIHNLTGKVIGFGGRILSKEKSTAKYVNSPESDIYNKSRSLYGIFFARNAIVKQDNCFLVEGYTDVISLHQAGIENVVASSGTSLTVDQIKLIKRFTPNITILYDGDAAGIKASFRGIDLILFQGMNVKIVLFPEGEDPDSYARSHTGSELENFIKKEAVDFIKFKTRLLLDETLGDPAAKVALIKEIVRTIAHIPDAINRTVYIQECSTLMEIPEQTLMNELNKLLREKYRKELRQQPGREEAGETGVKQQVSEQAEINPFDISEHEKQVIRLILLYGNEKITIREIILDELGEEVEGEHEESVAQYILHNLEDDGIRFENDVYNQIVDEVKAFMEGGNLPDEHYFVNHPDEKLASVAISIIASPYELSTNWEKNQIYVKQEEDDLLKTIITTLNPLRTKLISRHLNELREKMKTSSDEAEIFILQQQFFELKKVANEIDHELKRPFDY</sequence>
<dbReference type="Pfam" id="PF01807">
    <property type="entry name" value="Zn_ribbon_DnaG"/>
    <property type="match status" value="1"/>
</dbReference>
<dbReference type="Gene3D" id="3.90.980.10">
    <property type="entry name" value="DNA primase, catalytic core, N-terminal domain"/>
    <property type="match status" value="1"/>
</dbReference>
<dbReference type="GO" id="GO:0003677">
    <property type="term" value="F:DNA binding"/>
    <property type="evidence" value="ECO:0007669"/>
    <property type="project" value="UniProtKB-KW"/>
</dbReference>
<proteinExistence type="inferred from homology"/>
<evidence type="ECO:0000256" key="12">
    <source>
        <dbReference type="ARBA" id="ARBA00023163"/>
    </source>
</evidence>
<evidence type="ECO:0000256" key="10">
    <source>
        <dbReference type="ARBA" id="ARBA00022842"/>
    </source>
</evidence>
<protein>
    <submittedName>
        <fullName evidence="14">DNA primase</fullName>
        <ecNumber evidence="14">2.7.7.-</ecNumber>
    </submittedName>
</protein>
<evidence type="ECO:0000259" key="13">
    <source>
        <dbReference type="PROSITE" id="PS50880"/>
    </source>
</evidence>
<evidence type="ECO:0000256" key="8">
    <source>
        <dbReference type="ARBA" id="ARBA00022771"/>
    </source>
</evidence>
<dbReference type="SMART" id="SM00493">
    <property type="entry name" value="TOPRIM"/>
    <property type="match status" value="1"/>
</dbReference>
<keyword evidence="7" id="KW-0479">Metal-binding</keyword>
<evidence type="ECO:0000256" key="7">
    <source>
        <dbReference type="ARBA" id="ARBA00022723"/>
    </source>
</evidence>
<dbReference type="Gene3D" id="3.40.1360.10">
    <property type="match status" value="1"/>
</dbReference>
<dbReference type="GO" id="GO:0000428">
    <property type="term" value="C:DNA-directed RNA polymerase complex"/>
    <property type="evidence" value="ECO:0007669"/>
    <property type="project" value="UniProtKB-KW"/>
</dbReference>
<dbReference type="Pfam" id="PF13155">
    <property type="entry name" value="Toprim_2"/>
    <property type="match status" value="1"/>
</dbReference>
<dbReference type="PIRSF" id="PIRSF002811">
    <property type="entry name" value="DnaG"/>
    <property type="match status" value="1"/>
</dbReference>
<dbReference type="PROSITE" id="PS50880">
    <property type="entry name" value="TOPRIM"/>
    <property type="match status" value="1"/>
</dbReference>
<dbReference type="Pfam" id="PF08275">
    <property type="entry name" value="DNAG_N"/>
    <property type="match status" value="1"/>
</dbReference>
<dbReference type="AlphaFoldDB" id="A0A3B0VCE8"/>
<dbReference type="SUPFAM" id="SSF57783">
    <property type="entry name" value="Zinc beta-ribbon"/>
    <property type="match status" value="1"/>
</dbReference>
<dbReference type="HAMAP" id="MF_00974">
    <property type="entry name" value="DNA_primase_DnaG"/>
    <property type="match status" value="1"/>
</dbReference>
<gene>
    <name evidence="14" type="ORF">MNBD_BACTEROID07-1448</name>
</gene>
<keyword evidence="8" id="KW-0863">Zinc-finger</keyword>
<evidence type="ECO:0000256" key="3">
    <source>
        <dbReference type="ARBA" id="ARBA00022515"/>
    </source>
</evidence>
<evidence type="ECO:0000256" key="2">
    <source>
        <dbReference type="ARBA" id="ARBA00022478"/>
    </source>
</evidence>
<feature type="domain" description="Toprim" evidence="13">
    <location>
        <begin position="259"/>
        <end position="340"/>
    </location>
</feature>
<keyword evidence="9" id="KW-0862">Zinc</keyword>
<dbReference type="InterPro" id="IPR034151">
    <property type="entry name" value="TOPRIM_DnaG_bac"/>
</dbReference>
<dbReference type="Pfam" id="PF10410">
    <property type="entry name" value="DnaB_bind"/>
    <property type="match status" value="1"/>
</dbReference>